<name>A0A3N4ICM3_ASCIM</name>
<dbReference type="Proteomes" id="UP000275078">
    <property type="component" value="Unassembled WGS sequence"/>
</dbReference>
<keyword evidence="2" id="KW-1185">Reference proteome</keyword>
<reference evidence="1 2" key="1">
    <citation type="journal article" date="2018" name="Nat. Ecol. Evol.">
        <title>Pezizomycetes genomes reveal the molecular basis of ectomycorrhizal truffle lifestyle.</title>
        <authorList>
            <person name="Murat C."/>
            <person name="Payen T."/>
            <person name="Noel B."/>
            <person name="Kuo A."/>
            <person name="Morin E."/>
            <person name="Chen J."/>
            <person name="Kohler A."/>
            <person name="Krizsan K."/>
            <person name="Balestrini R."/>
            <person name="Da Silva C."/>
            <person name="Montanini B."/>
            <person name="Hainaut M."/>
            <person name="Levati E."/>
            <person name="Barry K.W."/>
            <person name="Belfiori B."/>
            <person name="Cichocki N."/>
            <person name="Clum A."/>
            <person name="Dockter R.B."/>
            <person name="Fauchery L."/>
            <person name="Guy J."/>
            <person name="Iotti M."/>
            <person name="Le Tacon F."/>
            <person name="Lindquist E.A."/>
            <person name="Lipzen A."/>
            <person name="Malagnac F."/>
            <person name="Mello A."/>
            <person name="Molinier V."/>
            <person name="Miyauchi S."/>
            <person name="Poulain J."/>
            <person name="Riccioni C."/>
            <person name="Rubini A."/>
            <person name="Sitrit Y."/>
            <person name="Splivallo R."/>
            <person name="Traeger S."/>
            <person name="Wang M."/>
            <person name="Zifcakova L."/>
            <person name="Wipf D."/>
            <person name="Zambonelli A."/>
            <person name="Paolocci F."/>
            <person name="Nowrousian M."/>
            <person name="Ottonello S."/>
            <person name="Baldrian P."/>
            <person name="Spatafora J.W."/>
            <person name="Henrissat B."/>
            <person name="Nagy L.G."/>
            <person name="Aury J.M."/>
            <person name="Wincker P."/>
            <person name="Grigoriev I.V."/>
            <person name="Bonfante P."/>
            <person name="Martin F.M."/>
        </authorList>
    </citation>
    <scope>NUCLEOTIDE SEQUENCE [LARGE SCALE GENOMIC DNA]</scope>
    <source>
        <strain evidence="1 2">RN42</strain>
    </source>
</reference>
<evidence type="ECO:0000313" key="2">
    <source>
        <dbReference type="Proteomes" id="UP000275078"/>
    </source>
</evidence>
<organism evidence="1 2">
    <name type="scientific">Ascobolus immersus RN42</name>
    <dbReference type="NCBI Taxonomy" id="1160509"/>
    <lineage>
        <taxon>Eukaryota</taxon>
        <taxon>Fungi</taxon>
        <taxon>Dikarya</taxon>
        <taxon>Ascomycota</taxon>
        <taxon>Pezizomycotina</taxon>
        <taxon>Pezizomycetes</taxon>
        <taxon>Pezizales</taxon>
        <taxon>Ascobolaceae</taxon>
        <taxon>Ascobolus</taxon>
    </lineage>
</organism>
<sequence length="164" mass="18755">MPIHIKDINSRVDAIIEQYNPDGNELHILIYTSPDYSLLEVQIIQGNDNDNVYKVKWRETFAGKVGKVKSKLGGQICKQMLYIDNQRWDLDDLQAQLKAELKEISETPEKADWVTLIFHSTGKRGRGLTKMERLFYDEQTDGWVTNGDTWLPIAAQIGDGSDVE</sequence>
<accession>A0A3N4ICM3</accession>
<proteinExistence type="predicted"/>
<dbReference type="EMBL" id="ML119666">
    <property type="protein sequence ID" value="RPA83197.1"/>
    <property type="molecule type" value="Genomic_DNA"/>
</dbReference>
<protein>
    <submittedName>
        <fullName evidence="1">Uncharacterized protein</fullName>
    </submittedName>
</protein>
<dbReference type="AlphaFoldDB" id="A0A3N4ICM3"/>
<gene>
    <name evidence="1" type="ORF">BJ508DRAFT_324786</name>
</gene>
<evidence type="ECO:0000313" key="1">
    <source>
        <dbReference type="EMBL" id="RPA83197.1"/>
    </source>
</evidence>